<dbReference type="Proteomes" id="UP000011087">
    <property type="component" value="Unassembled WGS sequence"/>
</dbReference>
<protein>
    <recommendedName>
        <fullName evidence="5">STI1 domain-containing protein</fullName>
    </recommendedName>
</protein>
<keyword evidence="3" id="KW-0677">Repeat</keyword>
<dbReference type="KEGG" id="gtt:GUITHDRAFT_113348"/>
<keyword evidence="4" id="KW-0802">TPR repeat</keyword>
<organism evidence="6">
    <name type="scientific">Guillardia theta (strain CCMP2712)</name>
    <name type="common">Cryptophyte</name>
    <dbReference type="NCBI Taxonomy" id="905079"/>
    <lineage>
        <taxon>Eukaryota</taxon>
        <taxon>Cryptophyceae</taxon>
        <taxon>Pyrenomonadales</taxon>
        <taxon>Geminigeraceae</taxon>
        <taxon>Guillardia</taxon>
    </lineage>
</organism>
<dbReference type="HOGENOM" id="CLU_2817874_0_0_1"/>
<evidence type="ECO:0000313" key="7">
    <source>
        <dbReference type="EnsemblProtists" id="EKX40562"/>
    </source>
</evidence>
<evidence type="ECO:0000313" key="6">
    <source>
        <dbReference type="EMBL" id="EKX40562.1"/>
    </source>
</evidence>
<dbReference type="eggNOG" id="KOG0548">
    <property type="taxonomic scope" value="Eukaryota"/>
</dbReference>
<evidence type="ECO:0000256" key="3">
    <source>
        <dbReference type="ARBA" id="ARBA00022737"/>
    </source>
</evidence>
<evidence type="ECO:0000313" key="8">
    <source>
        <dbReference type="Proteomes" id="UP000011087"/>
    </source>
</evidence>
<dbReference type="OMA" id="ILQQMSQ"/>
<dbReference type="GeneID" id="17297206"/>
<feature type="domain" description="STI1" evidence="5">
    <location>
        <begin position="10"/>
        <end position="55"/>
    </location>
</feature>
<dbReference type="AlphaFoldDB" id="L1IWR8"/>
<reference evidence="6 8" key="1">
    <citation type="journal article" date="2012" name="Nature">
        <title>Algal genomes reveal evolutionary mosaicism and the fate of nucleomorphs.</title>
        <authorList>
            <consortium name="DOE Joint Genome Institute"/>
            <person name="Curtis B.A."/>
            <person name="Tanifuji G."/>
            <person name="Burki F."/>
            <person name="Gruber A."/>
            <person name="Irimia M."/>
            <person name="Maruyama S."/>
            <person name="Arias M.C."/>
            <person name="Ball S.G."/>
            <person name="Gile G.H."/>
            <person name="Hirakawa Y."/>
            <person name="Hopkins J.F."/>
            <person name="Kuo A."/>
            <person name="Rensing S.A."/>
            <person name="Schmutz J."/>
            <person name="Symeonidi A."/>
            <person name="Elias M."/>
            <person name="Eveleigh R.J."/>
            <person name="Herman E.K."/>
            <person name="Klute M.J."/>
            <person name="Nakayama T."/>
            <person name="Obornik M."/>
            <person name="Reyes-Prieto A."/>
            <person name="Armbrust E.V."/>
            <person name="Aves S.J."/>
            <person name="Beiko R.G."/>
            <person name="Coutinho P."/>
            <person name="Dacks J.B."/>
            <person name="Durnford D.G."/>
            <person name="Fast N.M."/>
            <person name="Green B.R."/>
            <person name="Grisdale C.J."/>
            <person name="Hempel F."/>
            <person name="Henrissat B."/>
            <person name="Hoppner M.P."/>
            <person name="Ishida K."/>
            <person name="Kim E."/>
            <person name="Koreny L."/>
            <person name="Kroth P.G."/>
            <person name="Liu Y."/>
            <person name="Malik S.B."/>
            <person name="Maier U.G."/>
            <person name="McRose D."/>
            <person name="Mock T."/>
            <person name="Neilson J.A."/>
            <person name="Onodera N.T."/>
            <person name="Poole A.M."/>
            <person name="Pritham E.J."/>
            <person name="Richards T.A."/>
            <person name="Rocap G."/>
            <person name="Roy S.W."/>
            <person name="Sarai C."/>
            <person name="Schaack S."/>
            <person name="Shirato S."/>
            <person name="Slamovits C.H."/>
            <person name="Spencer D.F."/>
            <person name="Suzuki S."/>
            <person name="Worden A.Z."/>
            <person name="Zauner S."/>
            <person name="Barry K."/>
            <person name="Bell C."/>
            <person name="Bharti A.K."/>
            <person name="Crow J.A."/>
            <person name="Grimwood J."/>
            <person name="Kramer R."/>
            <person name="Lindquist E."/>
            <person name="Lucas S."/>
            <person name="Salamov A."/>
            <person name="McFadden G.I."/>
            <person name="Lane C.E."/>
            <person name="Keeling P.J."/>
            <person name="Gray M.W."/>
            <person name="Grigoriev I.V."/>
            <person name="Archibald J.M."/>
        </authorList>
    </citation>
    <scope>NUCLEOTIDE SEQUENCE</scope>
    <source>
        <strain evidence="6 8">CCMP2712</strain>
    </source>
</reference>
<keyword evidence="8" id="KW-1185">Reference proteome</keyword>
<dbReference type="FunFam" id="1.10.260.100:FF:000002">
    <property type="entry name" value="Stress-induced-phosphoprotein 1 (Hsp70/Hsp90-organizing)"/>
    <property type="match status" value="1"/>
</dbReference>
<evidence type="ECO:0000256" key="1">
    <source>
        <dbReference type="ARBA" id="ARBA00004496"/>
    </source>
</evidence>
<dbReference type="PaxDb" id="55529-EKX40562"/>
<evidence type="ECO:0000259" key="5">
    <source>
        <dbReference type="SMART" id="SM00727"/>
    </source>
</evidence>
<gene>
    <name evidence="6" type="ORF">GUITHDRAFT_113348</name>
</gene>
<name>L1IWR8_GUITC</name>
<evidence type="ECO:0000256" key="4">
    <source>
        <dbReference type="ARBA" id="ARBA00022803"/>
    </source>
</evidence>
<dbReference type="OrthoDB" id="2423701at2759"/>
<accession>L1IWR8</accession>
<dbReference type="InterPro" id="IPR041243">
    <property type="entry name" value="STI1/HOP_DP"/>
</dbReference>
<dbReference type="EnsemblProtists" id="EKX40562">
    <property type="protein sequence ID" value="EKX40562"/>
    <property type="gene ID" value="GUITHDRAFT_113348"/>
</dbReference>
<keyword evidence="2" id="KW-0963">Cytoplasm</keyword>
<dbReference type="STRING" id="905079.L1IWR8"/>
<dbReference type="GO" id="GO:0005737">
    <property type="term" value="C:cytoplasm"/>
    <property type="evidence" value="ECO:0007669"/>
    <property type="project" value="UniProtKB-SubCell"/>
</dbReference>
<evidence type="ECO:0000256" key="2">
    <source>
        <dbReference type="ARBA" id="ARBA00022490"/>
    </source>
</evidence>
<reference evidence="7" key="3">
    <citation type="submission" date="2015-06" db="UniProtKB">
        <authorList>
            <consortium name="EnsemblProtists"/>
        </authorList>
    </citation>
    <scope>IDENTIFICATION</scope>
</reference>
<sequence length="67" mass="7519">MGRAKEAMKDPSIQQIMSDPVMRQASDHLRVLDDMQSNPTSAAKHMQDPMVKRNIDLLVAAGIIQMR</sequence>
<dbReference type="EMBL" id="JH993030">
    <property type="protein sequence ID" value="EKX40562.1"/>
    <property type="molecule type" value="Genomic_DNA"/>
</dbReference>
<comment type="subcellular location">
    <subcellularLocation>
        <location evidence="1">Cytoplasm</location>
    </subcellularLocation>
</comment>
<dbReference type="InterPro" id="IPR006636">
    <property type="entry name" value="STI1_HS-bd"/>
</dbReference>
<reference evidence="8" key="2">
    <citation type="submission" date="2012-11" db="EMBL/GenBank/DDBJ databases">
        <authorList>
            <person name="Kuo A."/>
            <person name="Curtis B.A."/>
            <person name="Tanifuji G."/>
            <person name="Burki F."/>
            <person name="Gruber A."/>
            <person name="Irimia M."/>
            <person name="Maruyama S."/>
            <person name="Arias M.C."/>
            <person name="Ball S.G."/>
            <person name="Gile G.H."/>
            <person name="Hirakawa Y."/>
            <person name="Hopkins J.F."/>
            <person name="Rensing S.A."/>
            <person name="Schmutz J."/>
            <person name="Symeonidi A."/>
            <person name="Elias M."/>
            <person name="Eveleigh R.J."/>
            <person name="Herman E.K."/>
            <person name="Klute M.J."/>
            <person name="Nakayama T."/>
            <person name="Obornik M."/>
            <person name="Reyes-Prieto A."/>
            <person name="Armbrust E.V."/>
            <person name="Aves S.J."/>
            <person name="Beiko R.G."/>
            <person name="Coutinho P."/>
            <person name="Dacks J.B."/>
            <person name="Durnford D.G."/>
            <person name="Fast N.M."/>
            <person name="Green B.R."/>
            <person name="Grisdale C."/>
            <person name="Hempe F."/>
            <person name="Henrissat B."/>
            <person name="Hoppner M.P."/>
            <person name="Ishida K.-I."/>
            <person name="Kim E."/>
            <person name="Koreny L."/>
            <person name="Kroth P.G."/>
            <person name="Liu Y."/>
            <person name="Malik S.-B."/>
            <person name="Maier U.G."/>
            <person name="McRose D."/>
            <person name="Mock T."/>
            <person name="Neilson J.A."/>
            <person name="Onodera N.T."/>
            <person name="Poole A.M."/>
            <person name="Pritham E.J."/>
            <person name="Richards T.A."/>
            <person name="Rocap G."/>
            <person name="Roy S.W."/>
            <person name="Sarai C."/>
            <person name="Schaack S."/>
            <person name="Shirato S."/>
            <person name="Slamovits C.H."/>
            <person name="Spencer D.F."/>
            <person name="Suzuki S."/>
            <person name="Worden A.Z."/>
            <person name="Zauner S."/>
            <person name="Barry K."/>
            <person name="Bell C."/>
            <person name="Bharti A.K."/>
            <person name="Crow J.A."/>
            <person name="Grimwood J."/>
            <person name="Kramer R."/>
            <person name="Lindquist E."/>
            <person name="Lucas S."/>
            <person name="Salamov A."/>
            <person name="McFadden G.I."/>
            <person name="Lane C.E."/>
            <person name="Keeling P.J."/>
            <person name="Gray M.W."/>
            <person name="Grigoriev I.V."/>
            <person name="Archibald J.M."/>
        </authorList>
    </citation>
    <scope>NUCLEOTIDE SEQUENCE</scope>
    <source>
        <strain evidence="8">CCMP2712</strain>
    </source>
</reference>
<dbReference type="Gene3D" id="1.10.260.100">
    <property type="match status" value="1"/>
</dbReference>
<proteinExistence type="predicted"/>
<dbReference type="Pfam" id="PF17830">
    <property type="entry name" value="STI1-HOP_DP"/>
    <property type="match status" value="1"/>
</dbReference>
<dbReference type="SMART" id="SM00727">
    <property type="entry name" value="STI1"/>
    <property type="match status" value="1"/>
</dbReference>
<dbReference type="RefSeq" id="XP_005827542.1">
    <property type="nucleotide sequence ID" value="XM_005827485.1"/>
</dbReference>